<evidence type="ECO:0000256" key="5">
    <source>
        <dbReference type="ARBA" id="ARBA00022801"/>
    </source>
</evidence>
<feature type="domain" description="CMP/dCMP-type deaminase" evidence="11">
    <location>
        <begin position="264"/>
        <end position="402"/>
    </location>
</feature>
<dbReference type="InterPro" id="IPR035105">
    <property type="entry name" value="Deoxycytidylate_deaminase_dom"/>
</dbReference>
<dbReference type="PANTHER" id="PTHR11086:SF18">
    <property type="entry name" value="DEOXYCYTIDYLATE DEAMINASE"/>
    <property type="match status" value="1"/>
</dbReference>
<comment type="cofactor">
    <cofactor evidence="1">
        <name>Zn(2+)</name>
        <dbReference type="ChEBI" id="CHEBI:29105"/>
    </cofactor>
</comment>
<dbReference type="GO" id="GO:0008270">
    <property type="term" value="F:zinc ion binding"/>
    <property type="evidence" value="ECO:0007669"/>
    <property type="project" value="InterPro"/>
</dbReference>
<dbReference type="GO" id="GO:0009165">
    <property type="term" value="P:nucleotide biosynthetic process"/>
    <property type="evidence" value="ECO:0007669"/>
    <property type="project" value="UniProtKB-KW"/>
</dbReference>
<dbReference type="InterPro" id="IPR015517">
    <property type="entry name" value="dCMP_deaminase-rel"/>
</dbReference>
<keyword evidence="6" id="KW-0862">Zinc</keyword>
<evidence type="ECO:0000256" key="7">
    <source>
        <dbReference type="ARBA" id="ARBA00038938"/>
    </source>
</evidence>
<proteinExistence type="inferred from homology"/>
<evidence type="ECO:0000256" key="6">
    <source>
        <dbReference type="ARBA" id="ARBA00022833"/>
    </source>
</evidence>
<dbReference type="InterPro" id="IPR016192">
    <property type="entry name" value="APOBEC/CMP_deaminase_Zn-bd"/>
</dbReference>
<keyword evidence="13" id="KW-1185">Reference proteome</keyword>
<dbReference type="CDD" id="cd01286">
    <property type="entry name" value="deoxycytidylate_deaminase"/>
    <property type="match status" value="1"/>
</dbReference>
<dbReference type="InterPro" id="IPR027417">
    <property type="entry name" value="P-loop_NTPase"/>
</dbReference>
<accession>W9YUU0</accession>
<dbReference type="GeneID" id="19165711"/>
<evidence type="ECO:0000313" key="13">
    <source>
        <dbReference type="Proteomes" id="UP000019478"/>
    </source>
</evidence>
<dbReference type="SUPFAM" id="SSF53927">
    <property type="entry name" value="Cytidine deaminase-like"/>
    <property type="match status" value="1"/>
</dbReference>
<evidence type="ECO:0000256" key="1">
    <source>
        <dbReference type="ARBA" id="ARBA00001947"/>
    </source>
</evidence>
<dbReference type="PROSITE" id="PS51747">
    <property type="entry name" value="CYT_DCMP_DEAMINASES_2"/>
    <property type="match status" value="1"/>
</dbReference>
<reference evidence="12 13" key="1">
    <citation type="submission" date="2013-03" db="EMBL/GenBank/DDBJ databases">
        <title>The Genome Sequence of Capronia epimyces CBS 606.96.</title>
        <authorList>
            <consortium name="The Broad Institute Genomics Platform"/>
            <person name="Cuomo C."/>
            <person name="de Hoog S."/>
            <person name="Gorbushina A."/>
            <person name="Walker B."/>
            <person name="Young S.K."/>
            <person name="Zeng Q."/>
            <person name="Gargeya S."/>
            <person name="Fitzgerald M."/>
            <person name="Haas B."/>
            <person name="Abouelleil A."/>
            <person name="Allen A.W."/>
            <person name="Alvarado L."/>
            <person name="Arachchi H.M."/>
            <person name="Berlin A.M."/>
            <person name="Chapman S.B."/>
            <person name="Gainer-Dewar J."/>
            <person name="Goldberg J."/>
            <person name="Griggs A."/>
            <person name="Gujja S."/>
            <person name="Hansen M."/>
            <person name="Howarth C."/>
            <person name="Imamovic A."/>
            <person name="Ireland A."/>
            <person name="Larimer J."/>
            <person name="McCowan C."/>
            <person name="Murphy C."/>
            <person name="Pearson M."/>
            <person name="Poon T.W."/>
            <person name="Priest M."/>
            <person name="Roberts A."/>
            <person name="Saif S."/>
            <person name="Shea T."/>
            <person name="Sisk P."/>
            <person name="Sykes S."/>
            <person name="Wortman J."/>
            <person name="Nusbaum C."/>
            <person name="Birren B."/>
        </authorList>
    </citation>
    <scope>NUCLEOTIDE SEQUENCE [LARGE SCALE GENOMIC DNA]</scope>
    <source>
        <strain evidence="12 13">CBS 606.96</strain>
    </source>
</reference>
<feature type="compositionally biased region" description="Low complexity" evidence="10">
    <location>
        <begin position="187"/>
        <end position="204"/>
    </location>
</feature>
<keyword evidence="3" id="KW-0479">Metal-binding</keyword>
<gene>
    <name evidence="12" type="ORF">A1O3_01577</name>
</gene>
<evidence type="ECO:0000256" key="10">
    <source>
        <dbReference type="SAM" id="MobiDB-lite"/>
    </source>
</evidence>
<organism evidence="12 13">
    <name type="scientific">Capronia epimyces CBS 606.96</name>
    <dbReference type="NCBI Taxonomy" id="1182542"/>
    <lineage>
        <taxon>Eukaryota</taxon>
        <taxon>Fungi</taxon>
        <taxon>Dikarya</taxon>
        <taxon>Ascomycota</taxon>
        <taxon>Pezizomycotina</taxon>
        <taxon>Eurotiomycetes</taxon>
        <taxon>Chaetothyriomycetidae</taxon>
        <taxon>Chaetothyriales</taxon>
        <taxon>Herpotrichiellaceae</taxon>
        <taxon>Capronia</taxon>
    </lineage>
</organism>
<dbReference type="OrthoDB" id="6710946at2759"/>
<dbReference type="InterPro" id="IPR002125">
    <property type="entry name" value="CMP_dCMP_dom"/>
</dbReference>
<evidence type="ECO:0000256" key="3">
    <source>
        <dbReference type="ARBA" id="ARBA00022723"/>
    </source>
</evidence>
<dbReference type="RefSeq" id="XP_007729911.1">
    <property type="nucleotide sequence ID" value="XM_007731721.1"/>
</dbReference>
<dbReference type="SUPFAM" id="SSF52540">
    <property type="entry name" value="P-loop containing nucleoside triphosphate hydrolases"/>
    <property type="match status" value="1"/>
</dbReference>
<dbReference type="EMBL" id="AMGY01000001">
    <property type="protein sequence ID" value="EXJ93021.1"/>
    <property type="molecule type" value="Genomic_DNA"/>
</dbReference>
<keyword evidence="4" id="KW-0545">Nucleotide biosynthesis</keyword>
<dbReference type="Gene3D" id="3.40.50.300">
    <property type="entry name" value="P-loop containing nucleotide triphosphate hydrolases"/>
    <property type="match status" value="1"/>
</dbReference>
<dbReference type="HOGENOM" id="CLU_047993_0_1_1"/>
<dbReference type="Pfam" id="PF00383">
    <property type="entry name" value="dCMP_cyt_deam_1"/>
    <property type="match status" value="1"/>
</dbReference>
<dbReference type="GO" id="GO:0005737">
    <property type="term" value="C:cytoplasm"/>
    <property type="evidence" value="ECO:0007669"/>
    <property type="project" value="TreeGrafter"/>
</dbReference>
<evidence type="ECO:0000259" key="11">
    <source>
        <dbReference type="PROSITE" id="PS51747"/>
    </source>
</evidence>
<dbReference type="FunFam" id="3.40.140.10:FF:000035">
    <property type="entry name" value="dCMP deaminase"/>
    <property type="match status" value="1"/>
</dbReference>
<feature type="region of interest" description="Disordered" evidence="10">
    <location>
        <begin position="34"/>
        <end position="71"/>
    </location>
</feature>
<feature type="region of interest" description="Disordered" evidence="10">
    <location>
        <begin position="187"/>
        <end position="211"/>
    </location>
</feature>
<dbReference type="GO" id="GO:0004132">
    <property type="term" value="F:dCMP deaminase activity"/>
    <property type="evidence" value="ECO:0007669"/>
    <property type="project" value="UniProtKB-EC"/>
</dbReference>
<evidence type="ECO:0000313" key="12">
    <source>
        <dbReference type="EMBL" id="EXJ93021.1"/>
    </source>
</evidence>
<sequence length="441" mass="47962">MLIGITGPICAGKHSTAEYLVQHHGFLRLHLPSPSQLQPPHNYSPPRDSSPGQTSSDSSVSASGSGSASETVARLLPSVTDQRGTRGLTFPDVDNLLEFVTRRWREHWVLTDICDEATLEALLRRPFFLLLNVDAPVGIRYGRFSDRCRARNLSPMPLADFIYYNDLQLYGSRAAVLASASADNTSTSSTATLHSHSHQTQAHAHPNDHPQVGPCIASSSPGTGTAHLLARSHLQILNAHPTIPSYYSFLATLDLPSPVRLRPTWDAYFMTLASLASQRSNCMKRRVGCVLVHNARIISTGYNGTPRNLTNCNEGGCARCNNASSGGSALSTCLCLHAEENALLEAGRERIRDGTILYCDTCPCLTCSVKIAQVGVKEVVYTQGYNMDDASRRVLKEAGVELRQFSPPKSGLVGFAPPDTEPDYPAHRLDAEQMLLLNGQK</sequence>
<dbReference type="Gene3D" id="3.40.140.10">
    <property type="entry name" value="Cytidine Deaminase, domain 2"/>
    <property type="match status" value="1"/>
</dbReference>
<comment type="caution">
    <text evidence="12">The sequence shown here is derived from an EMBL/GenBank/DDBJ whole genome shotgun (WGS) entry which is preliminary data.</text>
</comment>
<dbReference type="Proteomes" id="UP000019478">
    <property type="component" value="Unassembled WGS sequence"/>
</dbReference>
<dbReference type="EC" id="3.5.4.12" evidence="7"/>
<dbReference type="PROSITE" id="PS00903">
    <property type="entry name" value="CYT_DCMP_DEAMINASES_1"/>
    <property type="match status" value="1"/>
</dbReference>
<evidence type="ECO:0000256" key="2">
    <source>
        <dbReference type="ARBA" id="ARBA00006576"/>
    </source>
</evidence>
<keyword evidence="5" id="KW-0378">Hydrolase</keyword>
<dbReference type="STRING" id="1182542.W9YUU0"/>
<dbReference type="InterPro" id="IPR016193">
    <property type="entry name" value="Cytidine_deaminase-like"/>
</dbReference>
<comment type="similarity">
    <text evidence="2">Belongs to the cytidine and deoxycytidylate deaminase family.</text>
</comment>
<protein>
    <recommendedName>
        <fullName evidence="9">Deoxycytidylate deaminase</fullName>
        <ecNumber evidence="7">3.5.4.12</ecNumber>
    </recommendedName>
    <alternativeName>
        <fullName evidence="8">dCMP deaminase</fullName>
    </alternativeName>
</protein>
<evidence type="ECO:0000256" key="8">
    <source>
        <dbReference type="ARBA" id="ARBA00041763"/>
    </source>
</evidence>
<dbReference type="PANTHER" id="PTHR11086">
    <property type="entry name" value="DEOXYCYTIDYLATE DEAMINASE-RELATED"/>
    <property type="match status" value="1"/>
</dbReference>
<evidence type="ECO:0000256" key="4">
    <source>
        <dbReference type="ARBA" id="ARBA00022727"/>
    </source>
</evidence>
<dbReference type="eggNOG" id="KOG3127">
    <property type="taxonomic scope" value="Eukaryota"/>
</dbReference>
<dbReference type="AlphaFoldDB" id="W9YUU0"/>
<evidence type="ECO:0000256" key="9">
    <source>
        <dbReference type="ARBA" id="ARBA00071582"/>
    </source>
</evidence>
<name>W9YUU0_9EURO</name>
<feature type="compositionally biased region" description="Low complexity" evidence="10">
    <location>
        <begin position="49"/>
        <end position="69"/>
    </location>
</feature>